<comment type="catalytic activity">
    <reaction evidence="8">
        <text>L-tyrosyl-[protein] + ATP = O-phospho-L-tyrosyl-[protein] + ADP + H(+)</text>
        <dbReference type="Rhea" id="RHEA:10596"/>
        <dbReference type="Rhea" id="RHEA-COMP:10136"/>
        <dbReference type="Rhea" id="RHEA-COMP:20101"/>
        <dbReference type="ChEBI" id="CHEBI:15378"/>
        <dbReference type="ChEBI" id="CHEBI:30616"/>
        <dbReference type="ChEBI" id="CHEBI:46858"/>
        <dbReference type="ChEBI" id="CHEBI:61978"/>
        <dbReference type="ChEBI" id="CHEBI:456216"/>
    </reaction>
</comment>
<comment type="subcellular location">
    <subcellularLocation>
        <location evidence="1">Cell membrane</location>
        <topology evidence="1">Multi-pass membrane protein</topology>
    </subcellularLocation>
</comment>
<dbReference type="NCBIfam" id="TIGR01007">
    <property type="entry name" value="eps_fam"/>
    <property type="match status" value="1"/>
</dbReference>
<dbReference type="FunFam" id="3.40.50.300:FF:000527">
    <property type="entry name" value="Tyrosine-protein kinase etk"/>
    <property type="match status" value="1"/>
</dbReference>
<dbReference type="AlphaFoldDB" id="A0A380B3D7"/>
<dbReference type="Gene3D" id="3.40.50.300">
    <property type="entry name" value="P-loop containing nucleotide triphosphate hydrolases"/>
    <property type="match status" value="1"/>
</dbReference>
<feature type="domain" description="AAA" evidence="9">
    <location>
        <begin position="75"/>
        <end position="186"/>
    </location>
</feature>
<dbReference type="PANTHER" id="PTHR32309">
    <property type="entry name" value="TYROSINE-PROTEIN KINASE"/>
    <property type="match status" value="1"/>
</dbReference>
<dbReference type="SUPFAM" id="SSF52540">
    <property type="entry name" value="P-loop containing nucleoside triphosphate hydrolases"/>
    <property type="match status" value="1"/>
</dbReference>
<gene>
    <name evidence="10" type="primary">etk1_2</name>
    <name evidence="10" type="ORF">NCTC9783_04098</name>
</gene>
<keyword evidence="7" id="KW-0829">Tyrosine-protein kinase</keyword>
<comment type="similarity">
    <text evidence="2">Belongs to the etk/wzc family.</text>
</comment>
<dbReference type="GO" id="GO:0005886">
    <property type="term" value="C:plasma membrane"/>
    <property type="evidence" value="ECO:0007669"/>
    <property type="project" value="UniProtKB-SubCell"/>
</dbReference>
<protein>
    <submittedName>
        <fullName evidence="10">Cryptic autophosphorylating protein tyrosine kinase Etk</fullName>
        <ecNumber evidence="10">2.7.10.-</ecNumber>
        <ecNumber evidence="10">2.7.10.2</ecNumber>
    </submittedName>
</protein>
<keyword evidence="3 10" id="KW-0808">Transferase</keyword>
<reference evidence="10 11" key="1">
    <citation type="submission" date="2018-06" db="EMBL/GenBank/DDBJ databases">
        <authorList>
            <consortium name="Pathogen Informatics"/>
            <person name="Doyle S."/>
        </authorList>
    </citation>
    <scope>NUCLEOTIDE SEQUENCE [LARGE SCALE GENOMIC DNA]</scope>
    <source>
        <strain evidence="10 11">NCTC9783</strain>
    </source>
</reference>
<evidence type="ECO:0000313" key="11">
    <source>
        <dbReference type="Proteomes" id="UP000254880"/>
    </source>
</evidence>
<dbReference type="Proteomes" id="UP000254880">
    <property type="component" value="Unassembled WGS sequence"/>
</dbReference>
<name>A0A380B3D7_SHIFL</name>
<dbReference type="CDD" id="cd05387">
    <property type="entry name" value="BY-kinase"/>
    <property type="match status" value="1"/>
</dbReference>
<dbReference type="InterPro" id="IPR005702">
    <property type="entry name" value="Wzc-like_C"/>
</dbReference>
<proteinExistence type="inferred from homology"/>
<dbReference type="InterPro" id="IPR050445">
    <property type="entry name" value="Bact_polysacc_biosynth/exp"/>
</dbReference>
<dbReference type="InterPro" id="IPR025669">
    <property type="entry name" value="AAA_dom"/>
</dbReference>
<organism evidence="10 11">
    <name type="scientific">Shigella flexneri</name>
    <dbReference type="NCBI Taxonomy" id="623"/>
    <lineage>
        <taxon>Bacteria</taxon>
        <taxon>Pseudomonadati</taxon>
        <taxon>Pseudomonadota</taxon>
        <taxon>Gammaproteobacteria</taxon>
        <taxon>Enterobacterales</taxon>
        <taxon>Enterobacteriaceae</taxon>
        <taxon>Shigella</taxon>
    </lineage>
</organism>
<dbReference type="EC" id="2.7.10.2" evidence="10"/>
<evidence type="ECO:0000256" key="1">
    <source>
        <dbReference type="ARBA" id="ARBA00004651"/>
    </source>
</evidence>
<dbReference type="GO" id="GO:0042802">
    <property type="term" value="F:identical protein binding"/>
    <property type="evidence" value="ECO:0007669"/>
    <property type="project" value="UniProtKB-ARBA"/>
</dbReference>
<keyword evidence="5 10" id="KW-0418">Kinase</keyword>
<dbReference type="InterPro" id="IPR027417">
    <property type="entry name" value="P-loop_NTPase"/>
</dbReference>
<evidence type="ECO:0000256" key="4">
    <source>
        <dbReference type="ARBA" id="ARBA00022741"/>
    </source>
</evidence>
<evidence type="ECO:0000256" key="5">
    <source>
        <dbReference type="ARBA" id="ARBA00022777"/>
    </source>
</evidence>
<dbReference type="EMBL" id="UGYT01000001">
    <property type="protein sequence ID" value="SUI92222.1"/>
    <property type="molecule type" value="Genomic_DNA"/>
</dbReference>
<dbReference type="PANTHER" id="PTHR32309:SF32">
    <property type="entry name" value="TYROSINE-PROTEIN KINASE ETK-RELATED"/>
    <property type="match status" value="1"/>
</dbReference>
<evidence type="ECO:0000256" key="2">
    <source>
        <dbReference type="ARBA" id="ARBA00008883"/>
    </source>
</evidence>
<dbReference type="GO" id="GO:0004715">
    <property type="term" value="F:non-membrane spanning protein tyrosine kinase activity"/>
    <property type="evidence" value="ECO:0007669"/>
    <property type="project" value="UniProtKB-EC"/>
</dbReference>
<keyword evidence="6" id="KW-0067">ATP-binding</keyword>
<evidence type="ECO:0000256" key="3">
    <source>
        <dbReference type="ARBA" id="ARBA00022679"/>
    </source>
</evidence>
<evidence type="ECO:0000256" key="6">
    <source>
        <dbReference type="ARBA" id="ARBA00022840"/>
    </source>
</evidence>
<evidence type="ECO:0000256" key="7">
    <source>
        <dbReference type="ARBA" id="ARBA00023137"/>
    </source>
</evidence>
<dbReference type="GO" id="GO:0005524">
    <property type="term" value="F:ATP binding"/>
    <property type="evidence" value="ECO:0007669"/>
    <property type="project" value="UniProtKB-KW"/>
</dbReference>
<evidence type="ECO:0000256" key="8">
    <source>
        <dbReference type="ARBA" id="ARBA00053015"/>
    </source>
</evidence>
<dbReference type="Pfam" id="PF13614">
    <property type="entry name" value="AAA_31"/>
    <property type="match status" value="1"/>
</dbReference>
<evidence type="ECO:0000259" key="9">
    <source>
        <dbReference type="Pfam" id="PF13614"/>
    </source>
</evidence>
<sequence>MSGDSGGQSKRTRLRKKNLFSNQQRHRTKNIPFLAVDNPADSAVEAVRALRTSLHFAMMETENNILMITGATPDSGKTFVSSTLAAVIAQSDQKVLFIDADLRRGYSHNLFTVSNEHGLSEYLAGKDELNKVIQHFGKGGFDVITRGQVPPNPSELLMRDRMRQLLEWANDHYDLVIVDTPPMLAVSDAAVVGRSVGTSLLVARFGLNTAKEVSLSMQRLEQAGVNIKGAILNGVIKRASTAYSYGYNYYGYSYSEKE</sequence>
<dbReference type="EC" id="2.7.10.-" evidence="10"/>
<keyword evidence="4" id="KW-0547">Nucleotide-binding</keyword>
<accession>A0A380B3D7</accession>
<evidence type="ECO:0000313" key="10">
    <source>
        <dbReference type="EMBL" id="SUI92222.1"/>
    </source>
</evidence>